<evidence type="ECO:0000256" key="2">
    <source>
        <dbReference type="SAM" id="SignalP"/>
    </source>
</evidence>
<evidence type="ECO:0000313" key="3">
    <source>
        <dbReference type="EMBL" id="MDT2536774.1"/>
    </source>
</evidence>
<protein>
    <submittedName>
        <fullName evidence="3">FIVAR domain-containing protein</fullName>
    </submittedName>
</protein>
<gene>
    <name evidence="3" type="ORF">P7D78_01440</name>
</gene>
<dbReference type="Gene3D" id="1.20.1270.90">
    <property type="entry name" value="AF1782-like"/>
    <property type="match status" value="1"/>
</dbReference>
<accession>A0AAW8SW31</accession>
<feature type="signal peptide" evidence="2">
    <location>
        <begin position="1"/>
        <end position="22"/>
    </location>
</feature>
<organism evidence="3 4">
    <name type="scientific">Enterococcus raffinosus</name>
    <dbReference type="NCBI Taxonomy" id="71452"/>
    <lineage>
        <taxon>Bacteria</taxon>
        <taxon>Bacillati</taxon>
        <taxon>Bacillota</taxon>
        <taxon>Bacilli</taxon>
        <taxon>Lactobacillales</taxon>
        <taxon>Enterococcaceae</taxon>
        <taxon>Enterococcus</taxon>
    </lineage>
</organism>
<comment type="caution">
    <text evidence="3">The sequence shown here is derived from an EMBL/GenBank/DDBJ whole genome shotgun (WGS) entry which is preliminary data.</text>
</comment>
<sequence length="171" mass="18773">MKKILQALSLFLLCLMVPTSFSPRVYGQDQSVDLTLTIPAEAAPELEKLVKEEKEKLRDKETYTEASWEAYQKALQKAEEVLTNTPHDEEKVTAALIDLKKAIQGLTPRKKTSGMVPVNATKPKANAQTTTSKYPATGMAVDLGLASLGVLLVGTTSILWLSSRRKAKDLE</sequence>
<dbReference type="Pfam" id="PF07554">
    <property type="entry name" value="FIVAR"/>
    <property type="match status" value="1"/>
</dbReference>
<evidence type="ECO:0000313" key="4">
    <source>
        <dbReference type="Proteomes" id="UP001249240"/>
    </source>
</evidence>
<name>A0AAW8SW31_9ENTE</name>
<feature type="chain" id="PRO_5043835658" evidence="2">
    <location>
        <begin position="23"/>
        <end position="171"/>
    </location>
</feature>
<dbReference type="GeneID" id="67042054"/>
<keyword evidence="1" id="KW-0812">Transmembrane</keyword>
<dbReference type="AlphaFoldDB" id="A0AAW8SW31"/>
<dbReference type="EMBL" id="JARPXM010000001">
    <property type="protein sequence ID" value="MDT2536774.1"/>
    <property type="molecule type" value="Genomic_DNA"/>
</dbReference>
<reference evidence="3" key="1">
    <citation type="submission" date="2023-03" db="EMBL/GenBank/DDBJ databases">
        <authorList>
            <person name="Shen W."/>
            <person name="Cai J."/>
        </authorList>
    </citation>
    <scope>NUCLEOTIDE SEQUENCE</scope>
    <source>
        <strain evidence="3">B646-2</strain>
    </source>
</reference>
<keyword evidence="1" id="KW-0472">Membrane</keyword>
<proteinExistence type="predicted"/>
<evidence type="ECO:0000256" key="1">
    <source>
        <dbReference type="SAM" id="Phobius"/>
    </source>
</evidence>
<feature type="transmembrane region" description="Helical" evidence="1">
    <location>
        <begin position="143"/>
        <end position="161"/>
    </location>
</feature>
<dbReference type="Proteomes" id="UP001249240">
    <property type="component" value="Unassembled WGS sequence"/>
</dbReference>
<dbReference type="RefSeq" id="WP_028020201.1">
    <property type="nucleotide sequence ID" value="NZ_CABLCA010000004.1"/>
</dbReference>
<keyword evidence="2" id="KW-0732">Signal</keyword>
<keyword evidence="1" id="KW-1133">Transmembrane helix</keyword>